<evidence type="ECO:0000259" key="3">
    <source>
        <dbReference type="Pfam" id="PF01494"/>
    </source>
</evidence>
<dbReference type="PRINTS" id="PR00420">
    <property type="entry name" value="RNGMNOXGNASE"/>
</dbReference>
<feature type="domain" description="FAD-binding" evidence="3">
    <location>
        <begin position="2"/>
        <end position="337"/>
    </location>
</feature>
<sequence length="371" mass="39409">MTRALVVGGGIGGLAAATALASRDIDVELVERESEIHALGSGITLVGAALRALDRLGVYEDCLAHGYAMDDFELFDPAGHQITRFPLPKAVGTDHPGMVGMMRPELHRILLARAQRAGVTVRTGAEVTGIEHHGGSATVTLAGGERSRYDLVVGADGLRSTVRRLVHGDVEIRFLGQGIYRVVLSRPAELTTECQIVGGEDTTIGFTPTGPDSMYMYVLFPIDTSFRPGPDAPAAVRERLAPFGGFAATARAEVRATTPINYTSFENLLVGEPWHRDRVLVLGDAAHATTPHLAAGAAMCLEDAVALGEELGAGAGVDDGLRTFGKRRFDRCRYVVETSAQISFWETHPGTPGADHAGLMGQAFAQIAQPF</sequence>
<keyword evidence="2" id="KW-0503">Monooxygenase</keyword>
<dbReference type="Gene3D" id="3.50.50.60">
    <property type="entry name" value="FAD/NAD(P)-binding domain"/>
    <property type="match status" value="1"/>
</dbReference>
<organism evidence="4 5">
    <name type="scientific">Actinomycetospora succinea</name>
    <dbReference type="NCBI Taxonomy" id="663603"/>
    <lineage>
        <taxon>Bacteria</taxon>
        <taxon>Bacillati</taxon>
        <taxon>Actinomycetota</taxon>
        <taxon>Actinomycetes</taxon>
        <taxon>Pseudonocardiales</taxon>
        <taxon>Pseudonocardiaceae</taxon>
        <taxon>Actinomycetospora</taxon>
    </lineage>
</organism>
<gene>
    <name evidence="4" type="ORF">EV188_104627</name>
</gene>
<proteinExistence type="predicted"/>
<dbReference type="PANTHER" id="PTHR13789:SF309">
    <property type="entry name" value="PUTATIVE (AFU_ORTHOLOGUE AFUA_6G14510)-RELATED"/>
    <property type="match status" value="1"/>
</dbReference>
<comment type="caution">
    <text evidence="4">The sequence shown here is derived from an EMBL/GenBank/DDBJ whole genome shotgun (WGS) entry which is preliminary data.</text>
</comment>
<dbReference type="GO" id="GO:0071949">
    <property type="term" value="F:FAD binding"/>
    <property type="evidence" value="ECO:0007669"/>
    <property type="project" value="InterPro"/>
</dbReference>
<dbReference type="GO" id="GO:0004497">
    <property type="term" value="F:monooxygenase activity"/>
    <property type="evidence" value="ECO:0007669"/>
    <property type="project" value="UniProtKB-KW"/>
</dbReference>
<dbReference type="Pfam" id="PF01494">
    <property type="entry name" value="FAD_binding_3"/>
    <property type="match status" value="1"/>
</dbReference>
<keyword evidence="5" id="KW-1185">Reference proteome</keyword>
<name>A0A4R6VEF1_9PSEU</name>
<dbReference type="InterPro" id="IPR050493">
    <property type="entry name" value="FAD-dep_Monooxygenase_BioMet"/>
</dbReference>
<dbReference type="Proteomes" id="UP000295705">
    <property type="component" value="Unassembled WGS sequence"/>
</dbReference>
<dbReference type="PANTHER" id="PTHR13789">
    <property type="entry name" value="MONOOXYGENASE"/>
    <property type="match status" value="1"/>
</dbReference>
<dbReference type="InterPro" id="IPR036188">
    <property type="entry name" value="FAD/NAD-bd_sf"/>
</dbReference>
<evidence type="ECO:0000313" key="5">
    <source>
        <dbReference type="Proteomes" id="UP000295705"/>
    </source>
</evidence>
<protein>
    <submittedName>
        <fullName evidence="4">2-polyprenyl-6-methoxyphenol hydroxylase-like FAD-dependent oxidoreductase</fullName>
    </submittedName>
</protein>
<reference evidence="4 5" key="1">
    <citation type="submission" date="2019-03" db="EMBL/GenBank/DDBJ databases">
        <title>Genomic Encyclopedia of Type Strains, Phase IV (KMG-IV): sequencing the most valuable type-strain genomes for metagenomic binning, comparative biology and taxonomic classification.</title>
        <authorList>
            <person name="Goeker M."/>
        </authorList>
    </citation>
    <scope>NUCLEOTIDE SEQUENCE [LARGE SCALE GENOMIC DNA]</scope>
    <source>
        <strain evidence="4 5">DSM 45775</strain>
    </source>
</reference>
<dbReference type="SUPFAM" id="SSF51905">
    <property type="entry name" value="FAD/NAD(P)-binding domain"/>
    <property type="match status" value="1"/>
</dbReference>
<accession>A0A4R6VEF1</accession>
<dbReference type="NCBIfam" id="NF005313">
    <property type="entry name" value="PRK06847.1"/>
    <property type="match status" value="1"/>
</dbReference>
<dbReference type="OrthoDB" id="9782160at2"/>
<evidence type="ECO:0000256" key="1">
    <source>
        <dbReference type="ARBA" id="ARBA00023002"/>
    </source>
</evidence>
<evidence type="ECO:0000256" key="2">
    <source>
        <dbReference type="ARBA" id="ARBA00023033"/>
    </source>
</evidence>
<dbReference type="InterPro" id="IPR002938">
    <property type="entry name" value="FAD-bd"/>
</dbReference>
<dbReference type="EMBL" id="SNYO01000004">
    <property type="protein sequence ID" value="TDQ58878.1"/>
    <property type="molecule type" value="Genomic_DNA"/>
</dbReference>
<dbReference type="AlphaFoldDB" id="A0A4R6VEF1"/>
<evidence type="ECO:0000313" key="4">
    <source>
        <dbReference type="EMBL" id="TDQ58878.1"/>
    </source>
</evidence>
<keyword evidence="1" id="KW-0560">Oxidoreductase</keyword>
<dbReference type="RefSeq" id="WP_133827660.1">
    <property type="nucleotide sequence ID" value="NZ_BAABHR010000033.1"/>
</dbReference>